<organism evidence="1 2">
    <name type="scientific">Blepharisma stoltei</name>
    <dbReference type="NCBI Taxonomy" id="1481888"/>
    <lineage>
        <taxon>Eukaryota</taxon>
        <taxon>Sar</taxon>
        <taxon>Alveolata</taxon>
        <taxon>Ciliophora</taxon>
        <taxon>Postciliodesmatophora</taxon>
        <taxon>Heterotrichea</taxon>
        <taxon>Heterotrichida</taxon>
        <taxon>Blepharismidae</taxon>
        <taxon>Blepharisma</taxon>
    </lineage>
</organism>
<dbReference type="Proteomes" id="UP001162131">
    <property type="component" value="Unassembled WGS sequence"/>
</dbReference>
<proteinExistence type="predicted"/>
<dbReference type="EMBL" id="CAJZBQ010000058">
    <property type="protein sequence ID" value="CAG9334680.1"/>
    <property type="molecule type" value="Genomic_DNA"/>
</dbReference>
<evidence type="ECO:0000313" key="2">
    <source>
        <dbReference type="Proteomes" id="UP001162131"/>
    </source>
</evidence>
<keyword evidence="2" id="KW-1185">Reference proteome</keyword>
<evidence type="ECO:0000313" key="1">
    <source>
        <dbReference type="EMBL" id="CAG9334680.1"/>
    </source>
</evidence>
<dbReference type="AlphaFoldDB" id="A0AAU9KB44"/>
<sequence length="69" mass="8249">MNEQPIINSLQLNISIQFLSYQSIGTGRFKTNNIENLWSRIKRLRAYINGFHPRNEKELENYPYIFNDS</sequence>
<accession>A0AAU9KB44</accession>
<reference evidence="1" key="1">
    <citation type="submission" date="2021-09" db="EMBL/GenBank/DDBJ databases">
        <authorList>
            <consortium name="AG Swart"/>
            <person name="Singh M."/>
            <person name="Singh A."/>
            <person name="Seah K."/>
            <person name="Emmerich C."/>
        </authorList>
    </citation>
    <scope>NUCLEOTIDE SEQUENCE</scope>
    <source>
        <strain evidence="1">ATCC30299</strain>
    </source>
</reference>
<evidence type="ECO:0008006" key="3">
    <source>
        <dbReference type="Google" id="ProtNLM"/>
    </source>
</evidence>
<protein>
    <recommendedName>
        <fullName evidence="3">Transposase</fullName>
    </recommendedName>
</protein>
<name>A0AAU9KB44_9CILI</name>
<gene>
    <name evidence="1" type="ORF">BSTOLATCC_MIC61317</name>
</gene>
<comment type="caution">
    <text evidence="1">The sequence shown here is derived from an EMBL/GenBank/DDBJ whole genome shotgun (WGS) entry which is preliminary data.</text>
</comment>